<feature type="domain" description="HTH gntR-type" evidence="4">
    <location>
        <begin position="6"/>
        <end position="74"/>
    </location>
</feature>
<dbReference type="GO" id="GO:0003700">
    <property type="term" value="F:DNA-binding transcription factor activity"/>
    <property type="evidence" value="ECO:0007669"/>
    <property type="project" value="InterPro"/>
</dbReference>
<dbReference type="InterPro" id="IPR050490">
    <property type="entry name" value="Bact_solute-bd_prot1"/>
</dbReference>
<dbReference type="SUPFAM" id="SSF46785">
    <property type="entry name" value="Winged helix' DNA-binding domain"/>
    <property type="match status" value="1"/>
</dbReference>
<keyword evidence="2" id="KW-0238">DNA-binding</keyword>
<dbReference type="PRINTS" id="PR00035">
    <property type="entry name" value="HTHGNTR"/>
</dbReference>
<dbReference type="GO" id="GO:0003677">
    <property type="term" value="F:DNA binding"/>
    <property type="evidence" value="ECO:0007669"/>
    <property type="project" value="UniProtKB-KW"/>
</dbReference>
<dbReference type="InterPro" id="IPR006059">
    <property type="entry name" value="SBP"/>
</dbReference>
<keyword evidence="3" id="KW-0804">Transcription</keyword>
<sequence>MRRENEFLYTKLYKNLKEQICTGLIKPGEYLLPENELSNHYGISRKSVRHALSLLQSDGLIIKRVGLGTMVPEDLLIEKSEPQTLRILTPSPAFFLERGLPIFIEAFNKKHPHIEVQVLGLPVDKFWESFHSSNEMGLIADLVLVPDMKFSEWSGSTDFVDIAPFLSDLTDSIYPKLLNHFGSDGKMLAAPFTFSSVFFACNPRLFEQHGIPVPNARWSFDEFVAAAEQLTLVQDGITTQFGFSMHPVVNRWLAMAVMNGFAPGDHASRTQVLSRTLSVIQDLFFRKRIATTFPDMVWPRTPFIHGKSAMVLTTTFEMANWQNDDMDFIPQVIPLPFDNDCSSLLLANAFMVPASSQNVQSAVSFIRSALEDATQSRLTEQTLFLSVKESINLHAKESSYLQALNIANHQIDNDYFINELFDDTVRNALEEEMSMFWLGLEPPSSIVDVYERLVLECARR</sequence>
<evidence type="ECO:0000259" key="4">
    <source>
        <dbReference type="PROSITE" id="PS50949"/>
    </source>
</evidence>
<dbReference type="RefSeq" id="WP_169283572.1">
    <property type="nucleotide sequence ID" value="NZ_CP051680.1"/>
</dbReference>
<dbReference type="Pfam" id="PF00392">
    <property type="entry name" value="GntR"/>
    <property type="match status" value="1"/>
</dbReference>
<dbReference type="CDD" id="cd07377">
    <property type="entry name" value="WHTH_GntR"/>
    <property type="match status" value="1"/>
</dbReference>
<dbReference type="SMART" id="SM00345">
    <property type="entry name" value="HTH_GNTR"/>
    <property type="match status" value="1"/>
</dbReference>
<dbReference type="EMBL" id="CP051680">
    <property type="protein sequence ID" value="QJD87327.1"/>
    <property type="molecule type" value="Genomic_DNA"/>
</dbReference>
<evidence type="ECO:0000313" key="6">
    <source>
        <dbReference type="Proteomes" id="UP000502248"/>
    </source>
</evidence>
<keyword evidence="1" id="KW-0805">Transcription regulation</keyword>
<reference evidence="5 6" key="1">
    <citation type="submission" date="2020-04" db="EMBL/GenBank/DDBJ databases">
        <title>Genome sequencing of novel species.</title>
        <authorList>
            <person name="Heo J."/>
            <person name="Kim S.-J."/>
            <person name="Kim J.-S."/>
            <person name="Hong S.-B."/>
            <person name="Kwon S.-W."/>
        </authorList>
    </citation>
    <scope>NUCLEOTIDE SEQUENCE [LARGE SCALE GENOMIC DNA]</scope>
    <source>
        <strain evidence="5 6">MFER-1</strain>
    </source>
</reference>
<evidence type="ECO:0000313" key="5">
    <source>
        <dbReference type="EMBL" id="QJD87327.1"/>
    </source>
</evidence>
<accession>A0A7Z2VQ97</accession>
<dbReference type="PANTHER" id="PTHR43649">
    <property type="entry name" value="ARABINOSE-BINDING PROTEIN-RELATED"/>
    <property type="match status" value="1"/>
</dbReference>
<dbReference type="Gene3D" id="3.40.190.10">
    <property type="entry name" value="Periplasmic binding protein-like II"/>
    <property type="match status" value="1"/>
</dbReference>
<dbReference type="AlphaFoldDB" id="A0A7Z2VQ97"/>
<dbReference type="InterPro" id="IPR036388">
    <property type="entry name" value="WH-like_DNA-bd_sf"/>
</dbReference>
<evidence type="ECO:0000256" key="2">
    <source>
        <dbReference type="ARBA" id="ARBA00023125"/>
    </source>
</evidence>
<name>A0A7Z2VQ97_9BACL</name>
<keyword evidence="6" id="KW-1185">Reference proteome</keyword>
<dbReference type="PROSITE" id="PS50949">
    <property type="entry name" value="HTH_GNTR"/>
    <property type="match status" value="1"/>
</dbReference>
<dbReference type="Gene3D" id="1.10.10.10">
    <property type="entry name" value="Winged helix-like DNA-binding domain superfamily/Winged helix DNA-binding domain"/>
    <property type="match status" value="1"/>
</dbReference>
<dbReference type="InterPro" id="IPR000524">
    <property type="entry name" value="Tscrpt_reg_HTH_GntR"/>
</dbReference>
<proteinExistence type="predicted"/>
<dbReference type="InterPro" id="IPR036390">
    <property type="entry name" value="WH_DNA-bd_sf"/>
</dbReference>
<dbReference type="Pfam" id="PF13416">
    <property type="entry name" value="SBP_bac_8"/>
    <property type="match status" value="1"/>
</dbReference>
<dbReference type="Proteomes" id="UP000502248">
    <property type="component" value="Chromosome"/>
</dbReference>
<protein>
    <submittedName>
        <fullName evidence="5">Extracellular solute-binding protein</fullName>
    </submittedName>
</protein>
<organism evidence="5 6">
    <name type="scientific">Cohnella herbarum</name>
    <dbReference type="NCBI Taxonomy" id="2728023"/>
    <lineage>
        <taxon>Bacteria</taxon>
        <taxon>Bacillati</taxon>
        <taxon>Bacillota</taxon>
        <taxon>Bacilli</taxon>
        <taxon>Bacillales</taxon>
        <taxon>Paenibacillaceae</taxon>
        <taxon>Cohnella</taxon>
    </lineage>
</organism>
<evidence type="ECO:0000256" key="3">
    <source>
        <dbReference type="ARBA" id="ARBA00023163"/>
    </source>
</evidence>
<evidence type="ECO:0000256" key="1">
    <source>
        <dbReference type="ARBA" id="ARBA00023015"/>
    </source>
</evidence>
<dbReference type="SUPFAM" id="SSF53850">
    <property type="entry name" value="Periplasmic binding protein-like II"/>
    <property type="match status" value="1"/>
</dbReference>
<gene>
    <name evidence="5" type="ORF">HH215_31890</name>
</gene>
<dbReference type="PANTHER" id="PTHR43649:SF12">
    <property type="entry name" value="DIACETYLCHITOBIOSE BINDING PROTEIN DASA"/>
    <property type="match status" value="1"/>
</dbReference>
<dbReference type="KEGG" id="cheb:HH215_31890"/>